<dbReference type="Proteomes" id="UP000262004">
    <property type="component" value="Chromosome"/>
</dbReference>
<dbReference type="FunFam" id="3.40.50.300:FF:000108">
    <property type="entry name" value="ATP-dependent RNA helicase RhlE"/>
    <property type="match status" value="1"/>
</dbReference>
<evidence type="ECO:0000256" key="9">
    <source>
        <dbReference type="ARBA" id="ARBA00074363"/>
    </source>
</evidence>
<dbReference type="GO" id="GO:0042255">
    <property type="term" value="P:ribosome assembly"/>
    <property type="evidence" value="ECO:0007669"/>
    <property type="project" value="UniProtKB-ARBA"/>
</dbReference>
<dbReference type="CDD" id="cd00268">
    <property type="entry name" value="DEADc"/>
    <property type="match status" value="1"/>
</dbReference>
<evidence type="ECO:0000259" key="13">
    <source>
        <dbReference type="PROSITE" id="PS51192"/>
    </source>
</evidence>
<dbReference type="PANTHER" id="PTHR47959">
    <property type="entry name" value="ATP-DEPENDENT RNA HELICASE RHLE-RELATED"/>
    <property type="match status" value="1"/>
</dbReference>
<dbReference type="InterPro" id="IPR000629">
    <property type="entry name" value="RNA-helicase_DEAD-box_CS"/>
</dbReference>
<evidence type="ECO:0000256" key="1">
    <source>
        <dbReference type="ARBA" id="ARBA00012552"/>
    </source>
</evidence>
<feature type="domain" description="Helicase C-terminal" evidence="14">
    <location>
        <begin position="237"/>
        <end position="384"/>
    </location>
</feature>
<dbReference type="OrthoDB" id="5291130at2"/>
<name>A0A2Z6DWZ0_HYDTE</name>
<keyword evidence="6 11" id="KW-0067">ATP-binding</keyword>
<dbReference type="Pfam" id="PF00270">
    <property type="entry name" value="DEAD"/>
    <property type="match status" value="1"/>
</dbReference>
<keyword evidence="2" id="KW-0963">Cytoplasm</keyword>
<evidence type="ECO:0000259" key="14">
    <source>
        <dbReference type="PROSITE" id="PS51194"/>
    </source>
</evidence>
<evidence type="ECO:0000259" key="15">
    <source>
        <dbReference type="PROSITE" id="PS51195"/>
    </source>
</evidence>
<evidence type="ECO:0000256" key="11">
    <source>
        <dbReference type="RuleBase" id="RU000492"/>
    </source>
</evidence>
<feature type="region of interest" description="Disordered" evidence="12">
    <location>
        <begin position="372"/>
        <end position="411"/>
    </location>
</feature>
<dbReference type="InterPro" id="IPR011545">
    <property type="entry name" value="DEAD/DEAH_box_helicase_dom"/>
</dbReference>
<dbReference type="KEGG" id="htl:HPTL_0654"/>
<dbReference type="SUPFAM" id="SSF52540">
    <property type="entry name" value="P-loop containing nucleoside triphosphate hydrolases"/>
    <property type="match status" value="1"/>
</dbReference>
<dbReference type="CDD" id="cd18787">
    <property type="entry name" value="SF2_C_DEAD"/>
    <property type="match status" value="1"/>
</dbReference>
<dbReference type="InterPro" id="IPR014014">
    <property type="entry name" value="RNA_helicase_DEAD_Q_motif"/>
</dbReference>
<dbReference type="InterPro" id="IPR001650">
    <property type="entry name" value="Helicase_C-like"/>
</dbReference>
<sequence length="466" mass="51911">MRFADLGLRPELLRAVEELGYEEPTPIQAKAIPVLLAGRDLLGAAQTGTGKTASFTLPILERRAPFANRSPSPARHPTRALILAPTRELVLQVAEAVAQYGKYLPLRSTAIFGGVDFKAQVEALRQGVEIVIATPGRLLDHLEQKTVRLNQVAFLVFDEADRMLDMGFLPDIRRIVEHLPATRQTALFSATFSPAIRKLAEQWLHDPVTVEVARRNTVSETIEHKVFWVAQEQKRHALLQLLHDREGQVLVFVDTKVACGRLTAFLQRNKVNAQAIHGDKSQQQRLETLEAFRDGKLRVLVATDVAARGLDIEGLPFVVNFALPPNPEDYIHRVGRTGRAGHTGIAISLVDPSEEERLEAIEKLLKQKIPGEKWESPAAPARPEKRERVRDRRSPKAQMAVESDAMPTVVRDEIPATWRGAQQRTDAGDPTQPFDWQTMEALWGGRRRDPVPVLLGGSGRRESAEA</sequence>
<dbReference type="InterPro" id="IPR014001">
    <property type="entry name" value="Helicase_ATP-bd"/>
</dbReference>
<evidence type="ECO:0000256" key="10">
    <source>
        <dbReference type="PROSITE-ProRule" id="PRU00552"/>
    </source>
</evidence>
<keyword evidence="4 11" id="KW-0378">Hydrolase</keyword>
<dbReference type="GO" id="GO:0003724">
    <property type="term" value="F:RNA helicase activity"/>
    <property type="evidence" value="ECO:0007669"/>
    <property type="project" value="UniProtKB-EC"/>
</dbReference>
<protein>
    <recommendedName>
        <fullName evidence="9">DEAD-box ATP-dependent RNA helicase RhpA</fullName>
        <ecNumber evidence="1">3.6.4.13</ecNumber>
    </recommendedName>
</protein>
<dbReference type="SMART" id="SM00490">
    <property type="entry name" value="HELICc"/>
    <property type="match status" value="1"/>
</dbReference>
<feature type="domain" description="DEAD-box RNA helicase Q" evidence="15">
    <location>
        <begin position="1"/>
        <end position="29"/>
    </location>
</feature>
<evidence type="ECO:0000256" key="2">
    <source>
        <dbReference type="ARBA" id="ARBA00022490"/>
    </source>
</evidence>
<feature type="domain" description="Helicase ATP-binding" evidence="13">
    <location>
        <begin position="32"/>
        <end position="210"/>
    </location>
</feature>
<keyword evidence="17" id="KW-1185">Reference proteome</keyword>
<dbReference type="GO" id="GO:0005524">
    <property type="term" value="F:ATP binding"/>
    <property type="evidence" value="ECO:0007669"/>
    <property type="project" value="UniProtKB-KW"/>
</dbReference>
<dbReference type="Pfam" id="PF00271">
    <property type="entry name" value="Helicase_C"/>
    <property type="match status" value="1"/>
</dbReference>
<dbReference type="GO" id="GO:0016787">
    <property type="term" value="F:hydrolase activity"/>
    <property type="evidence" value="ECO:0007669"/>
    <property type="project" value="UniProtKB-KW"/>
</dbReference>
<keyword evidence="5 11" id="KW-0347">Helicase</keyword>
<gene>
    <name evidence="16" type="primary">rhlE</name>
    <name evidence="16" type="ORF">HPTL_0654</name>
</gene>
<evidence type="ECO:0000256" key="3">
    <source>
        <dbReference type="ARBA" id="ARBA00022741"/>
    </source>
</evidence>
<dbReference type="PROSITE" id="PS00039">
    <property type="entry name" value="DEAD_ATP_HELICASE"/>
    <property type="match status" value="1"/>
</dbReference>
<organism evidence="16 17">
    <name type="scientific">Hydrogenophilus thermoluteolus</name>
    <name type="common">Pseudomonas hydrogenothermophila</name>
    <dbReference type="NCBI Taxonomy" id="297"/>
    <lineage>
        <taxon>Bacteria</taxon>
        <taxon>Pseudomonadati</taxon>
        <taxon>Pseudomonadota</taxon>
        <taxon>Hydrogenophilia</taxon>
        <taxon>Hydrogenophilales</taxon>
        <taxon>Hydrogenophilaceae</taxon>
        <taxon>Hydrogenophilus</taxon>
    </lineage>
</organism>
<comment type="catalytic activity">
    <reaction evidence="8">
        <text>ATP + H2O = ADP + phosphate + H(+)</text>
        <dbReference type="Rhea" id="RHEA:13065"/>
        <dbReference type="ChEBI" id="CHEBI:15377"/>
        <dbReference type="ChEBI" id="CHEBI:15378"/>
        <dbReference type="ChEBI" id="CHEBI:30616"/>
        <dbReference type="ChEBI" id="CHEBI:43474"/>
        <dbReference type="ChEBI" id="CHEBI:456216"/>
        <dbReference type="EC" id="3.6.4.13"/>
    </reaction>
</comment>
<evidence type="ECO:0000313" key="16">
    <source>
        <dbReference type="EMBL" id="BBD76922.1"/>
    </source>
</evidence>
<dbReference type="EC" id="3.6.4.13" evidence="1"/>
<dbReference type="RefSeq" id="WP_119334716.1">
    <property type="nucleotide sequence ID" value="NZ_AP018558.1"/>
</dbReference>
<dbReference type="AlphaFoldDB" id="A0A2Z6DWZ0"/>
<dbReference type="InterPro" id="IPR050079">
    <property type="entry name" value="DEAD_box_RNA_helicase"/>
</dbReference>
<accession>A0A2Z6DWZ0</accession>
<dbReference type="Gene3D" id="3.40.50.300">
    <property type="entry name" value="P-loop containing nucleotide triphosphate hydrolases"/>
    <property type="match status" value="2"/>
</dbReference>
<feature type="compositionally biased region" description="Basic and acidic residues" evidence="12">
    <location>
        <begin position="382"/>
        <end position="394"/>
    </location>
</feature>
<evidence type="ECO:0000256" key="5">
    <source>
        <dbReference type="ARBA" id="ARBA00022806"/>
    </source>
</evidence>
<dbReference type="EMBL" id="AP018558">
    <property type="protein sequence ID" value="BBD76922.1"/>
    <property type="molecule type" value="Genomic_DNA"/>
</dbReference>
<dbReference type="GO" id="GO:0003676">
    <property type="term" value="F:nucleic acid binding"/>
    <property type="evidence" value="ECO:0007669"/>
    <property type="project" value="InterPro"/>
</dbReference>
<dbReference type="InterPro" id="IPR027417">
    <property type="entry name" value="P-loop_NTPase"/>
</dbReference>
<evidence type="ECO:0000313" key="17">
    <source>
        <dbReference type="Proteomes" id="UP000262004"/>
    </source>
</evidence>
<comment type="similarity">
    <text evidence="7 11">Belongs to the DEAD box helicase family.</text>
</comment>
<proteinExistence type="inferred from homology"/>
<keyword evidence="3 11" id="KW-0547">Nucleotide-binding</keyword>
<evidence type="ECO:0000256" key="6">
    <source>
        <dbReference type="ARBA" id="ARBA00022840"/>
    </source>
</evidence>
<dbReference type="PROSITE" id="PS51195">
    <property type="entry name" value="Q_MOTIF"/>
    <property type="match status" value="1"/>
</dbReference>
<reference evidence="16 17" key="1">
    <citation type="submission" date="2018-04" db="EMBL/GenBank/DDBJ databases">
        <title>Complete genome sequence of Hydrogenophilus thermoluteolus TH-1.</title>
        <authorList>
            <person name="Arai H."/>
        </authorList>
    </citation>
    <scope>NUCLEOTIDE SEQUENCE [LARGE SCALE GENOMIC DNA]</scope>
    <source>
        <strain evidence="16 17">TH-1</strain>
    </source>
</reference>
<dbReference type="PROSITE" id="PS51194">
    <property type="entry name" value="HELICASE_CTER"/>
    <property type="match status" value="1"/>
</dbReference>
<dbReference type="GO" id="GO:0009266">
    <property type="term" value="P:response to temperature stimulus"/>
    <property type="evidence" value="ECO:0007669"/>
    <property type="project" value="UniProtKB-ARBA"/>
</dbReference>
<dbReference type="InterPro" id="IPR044742">
    <property type="entry name" value="DEAD/DEAH_RhlB"/>
</dbReference>
<evidence type="ECO:0000256" key="7">
    <source>
        <dbReference type="ARBA" id="ARBA00038437"/>
    </source>
</evidence>
<dbReference type="PROSITE" id="PS51192">
    <property type="entry name" value="HELICASE_ATP_BIND_1"/>
    <property type="match status" value="1"/>
</dbReference>
<feature type="short sequence motif" description="Q motif" evidence="10">
    <location>
        <begin position="1"/>
        <end position="29"/>
    </location>
</feature>
<dbReference type="PANTHER" id="PTHR47959:SF13">
    <property type="entry name" value="ATP-DEPENDENT RNA HELICASE RHLE"/>
    <property type="match status" value="1"/>
</dbReference>
<evidence type="ECO:0000256" key="8">
    <source>
        <dbReference type="ARBA" id="ARBA00047984"/>
    </source>
</evidence>
<dbReference type="GO" id="GO:0005829">
    <property type="term" value="C:cytosol"/>
    <property type="evidence" value="ECO:0007669"/>
    <property type="project" value="TreeGrafter"/>
</dbReference>
<evidence type="ECO:0000256" key="12">
    <source>
        <dbReference type="SAM" id="MobiDB-lite"/>
    </source>
</evidence>
<dbReference type="SMART" id="SM00487">
    <property type="entry name" value="DEXDc"/>
    <property type="match status" value="1"/>
</dbReference>
<evidence type="ECO:0000256" key="4">
    <source>
        <dbReference type="ARBA" id="ARBA00022801"/>
    </source>
</evidence>